<dbReference type="GO" id="GO:0005524">
    <property type="term" value="F:ATP binding"/>
    <property type="evidence" value="ECO:0007669"/>
    <property type="project" value="InterPro"/>
</dbReference>
<keyword evidence="1" id="KW-0235">DNA replication</keyword>
<evidence type="ECO:0000313" key="5">
    <source>
        <dbReference type="Proteomes" id="UP000289152"/>
    </source>
</evidence>
<dbReference type="PANTHER" id="PTHR10763">
    <property type="entry name" value="CELL DIVISION CONTROL PROTEIN 6-RELATED"/>
    <property type="match status" value="1"/>
</dbReference>
<dbReference type="GO" id="GO:0003688">
    <property type="term" value="F:DNA replication origin binding"/>
    <property type="evidence" value="ECO:0007669"/>
    <property type="project" value="TreeGrafter"/>
</dbReference>
<dbReference type="Pfam" id="PF00004">
    <property type="entry name" value="AAA"/>
    <property type="match status" value="1"/>
</dbReference>
<accession>A0A4Q1BSF5</accession>
<dbReference type="FunFam" id="3.40.50.300:FF:003200">
    <property type="entry name" value="DNA clamp loader, putative"/>
    <property type="match status" value="1"/>
</dbReference>
<dbReference type="InterPro" id="IPR003959">
    <property type="entry name" value="ATPase_AAA_core"/>
</dbReference>
<comment type="caution">
    <text evidence="4">The sequence shown here is derived from an EMBL/GenBank/DDBJ whole genome shotgun (WGS) entry which is preliminary data.</text>
</comment>
<dbReference type="SMART" id="SM00382">
    <property type="entry name" value="AAA"/>
    <property type="match status" value="1"/>
</dbReference>
<feature type="domain" description="AAA+ ATPase" evidence="3">
    <location>
        <begin position="363"/>
        <end position="495"/>
    </location>
</feature>
<evidence type="ECO:0000313" key="4">
    <source>
        <dbReference type="EMBL" id="RXK40963.1"/>
    </source>
</evidence>
<dbReference type="InterPro" id="IPR003593">
    <property type="entry name" value="AAA+_ATPase"/>
</dbReference>
<dbReference type="InterPro" id="IPR027417">
    <property type="entry name" value="P-loop_NTPase"/>
</dbReference>
<name>A0A4Q1BSF5_TREME</name>
<gene>
    <name evidence="4" type="ORF">M231_01811</name>
</gene>
<dbReference type="InterPro" id="IPR050311">
    <property type="entry name" value="ORC1/CDC6"/>
</dbReference>
<feature type="compositionally biased region" description="Polar residues" evidence="2">
    <location>
        <begin position="42"/>
        <end position="59"/>
    </location>
</feature>
<organism evidence="4 5">
    <name type="scientific">Tremella mesenterica</name>
    <name type="common">Jelly fungus</name>
    <dbReference type="NCBI Taxonomy" id="5217"/>
    <lineage>
        <taxon>Eukaryota</taxon>
        <taxon>Fungi</taxon>
        <taxon>Dikarya</taxon>
        <taxon>Basidiomycota</taxon>
        <taxon>Agaricomycotina</taxon>
        <taxon>Tremellomycetes</taxon>
        <taxon>Tremellales</taxon>
        <taxon>Tremellaceae</taxon>
        <taxon>Tremella</taxon>
    </lineage>
</organism>
<dbReference type="Gene3D" id="3.40.50.300">
    <property type="entry name" value="P-loop containing nucleotide triphosphate hydrolases"/>
    <property type="match status" value="1"/>
</dbReference>
<evidence type="ECO:0000256" key="2">
    <source>
        <dbReference type="SAM" id="MobiDB-lite"/>
    </source>
</evidence>
<feature type="region of interest" description="Disordered" evidence="2">
    <location>
        <begin position="77"/>
        <end position="238"/>
    </location>
</feature>
<feature type="compositionally biased region" description="Low complexity" evidence="2">
    <location>
        <begin position="179"/>
        <end position="238"/>
    </location>
</feature>
<dbReference type="OrthoDB" id="1926878at2759"/>
<dbReference type="STRING" id="5217.A0A4Q1BSF5"/>
<evidence type="ECO:0000256" key="1">
    <source>
        <dbReference type="ARBA" id="ARBA00022705"/>
    </source>
</evidence>
<dbReference type="EMBL" id="SDIL01000013">
    <property type="protein sequence ID" value="RXK40963.1"/>
    <property type="molecule type" value="Genomic_DNA"/>
</dbReference>
<dbReference type="VEuPathDB" id="FungiDB:TREMEDRAFT_60109"/>
<feature type="region of interest" description="Disordered" evidence="2">
    <location>
        <begin position="1"/>
        <end position="64"/>
    </location>
</feature>
<feature type="compositionally biased region" description="Low complexity" evidence="2">
    <location>
        <begin position="9"/>
        <end position="34"/>
    </location>
</feature>
<dbReference type="SUPFAM" id="SSF52540">
    <property type="entry name" value="P-loop containing nucleoside triphosphate hydrolases"/>
    <property type="match status" value="1"/>
</dbReference>
<feature type="compositionally biased region" description="Polar residues" evidence="2">
    <location>
        <begin position="104"/>
        <end position="116"/>
    </location>
</feature>
<dbReference type="AlphaFoldDB" id="A0A4Q1BSF5"/>
<dbReference type="Proteomes" id="UP000289152">
    <property type="component" value="Unassembled WGS sequence"/>
</dbReference>
<keyword evidence="5" id="KW-1185">Reference proteome</keyword>
<dbReference type="GO" id="GO:0016887">
    <property type="term" value="F:ATP hydrolysis activity"/>
    <property type="evidence" value="ECO:0007669"/>
    <property type="project" value="InterPro"/>
</dbReference>
<dbReference type="GO" id="GO:0033314">
    <property type="term" value="P:mitotic DNA replication checkpoint signaling"/>
    <property type="evidence" value="ECO:0007669"/>
    <property type="project" value="TreeGrafter"/>
</dbReference>
<feature type="compositionally biased region" description="Basic and acidic residues" evidence="2">
    <location>
        <begin position="153"/>
        <end position="165"/>
    </location>
</feature>
<proteinExistence type="predicted"/>
<dbReference type="GO" id="GO:0006270">
    <property type="term" value="P:DNA replication initiation"/>
    <property type="evidence" value="ECO:0007669"/>
    <property type="project" value="TreeGrafter"/>
</dbReference>
<dbReference type="CDD" id="cd00009">
    <property type="entry name" value="AAA"/>
    <property type="match status" value="1"/>
</dbReference>
<dbReference type="InParanoid" id="A0A4Q1BSF5"/>
<protein>
    <recommendedName>
        <fullName evidence="3">AAA+ ATPase domain-containing protein</fullName>
    </recommendedName>
</protein>
<dbReference type="Gene3D" id="1.10.8.60">
    <property type="match status" value="1"/>
</dbReference>
<reference evidence="4 5" key="1">
    <citation type="submission" date="2016-06" db="EMBL/GenBank/DDBJ databases">
        <title>Evolution of pathogenesis and genome organization in the Tremellales.</title>
        <authorList>
            <person name="Cuomo C."/>
            <person name="Litvintseva A."/>
            <person name="Heitman J."/>
            <person name="Chen Y."/>
            <person name="Sun S."/>
            <person name="Springer D."/>
            <person name="Dromer F."/>
            <person name="Young S."/>
            <person name="Zeng Q."/>
            <person name="Chapman S."/>
            <person name="Gujja S."/>
            <person name="Saif S."/>
            <person name="Birren B."/>
        </authorList>
    </citation>
    <scope>NUCLEOTIDE SEQUENCE [LARGE SCALE GENOMIC DNA]</scope>
    <source>
        <strain evidence="4 5">ATCC 28783</strain>
    </source>
</reference>
<sequence length="785" mass="84054">MPTIKRTRSTTQDTEDNTTPTSTPTPTVTATSTPINLRTPRRQATPNTPSTQNVITNPDHSPRPILTRSATIHLSTRSAQFTHTRRNSLLHLPGPSRQGGNGGTLTRTQSTPTIVNPASLKSALTPGGSGGRGKGDPDGSPSGGGSNGRRFGKGKENIPPKKVEDENSQSQGSRKRLRVGSVSGSVVGRGRSGSVNSVRSESTSGRASLGPSSSFTRSSRLLSPSPSPSSAPSNSLNSFDSFRSTDDVFFDKTPTKSQKHSVVAMLPTPPPSSPALSQEVQLTASRLELVRMQSTPSVSPVTPVTPESEREDVFMEDATKKNPYKALKTLLRLSAGQDASLERVVIGRDEEKAIIKSYITNQETKAMYISGPPGTGKTATVTAMARELRETGWKVFELGCMGVKVADMWRRLGEELECDKTEEGVREHLDQSSNTLLVLDEIDSLLPPAPALPPPATSHLLTKLFSLPSSTTKLIAISNTLDLTLRASLLLPQGSEPLVLPFKAYSATDMSAIVHSRLSQVGENGVQADGKAIELLTRKVEAQNGDLRMCLGCLTSAVTQAESDWLKKCSTAPTADDVPLVKIGLSHIVRAFNQHTQQLRAAAGSSAGVTSQVGRKIRSVQLQGKMVLVSLLVFMARARAGLQGIPTPTSTPITINTPITKLETLTVPKLYATYTTLLSHKNSPFPPSAESDFRDLLSNLEVLGLISVPMGNSMSRSGSGPVRGKGGKVELCVREDEVREGLGIGEKGIKGLAEEEVTRIWEREQGRIERVKLRKEGELLSPISD</sequence>
<dbReference type="PANTHER" id="PTHR10763:SF26">
    <property type="entry name" value="CELL DIVISION CONTROL PROTEIN 6 HOMOLOG"/>
    <property type="match status" value="1"/>
</dbReference>
<evidence type="ECO:0000259" key="3">
    <source>
        <dbReference type="SMART" id="SM00382"/>
    </source>
</evidence>
<dbReference type="FunCoup" id="A0A4Q1BSF5">
    <property type="interactions" value="23"/>
</dbReference>
<dbReference type="GO" id="GO:0005634">
    <property type="term" value="C:nucleus"/>
    <property type="evidence" value="ECO:0007669"/>
    <property type="project" value="TreeGrafter"/>
</dbReference>